<dbReference type="EMBL" id="BBRZ01000179">
    <property type="protein sequence ID" value="GAM59616.1"/>
    <property type="molecule type" value="Genomic_DNA"/>
</dbReference>
<accession>A0A0B8P070</accession>
<sequence>MNPKPDRITAMRNIIEQAKQEFPLYEDDTFVCSPEGNCVGCPKKLMELVEGELSYWESYINRGNTPHFDEIRRFGKLCENVKRGLVRNQIL</sequence>
<dbReference type="RefSeq" id="WP_261836499.1">
    <property type="nucleotide sequence ID" value="NZ_AP024882.1"/>
</dbReference>
<reference evidence="1 2" key="2">
    <citation type="submission" date="2015-01" db="EMBL/GenBank/DDBJ databases">
        <authorList>
            <consortium name="NBRP consortium"/>
            <person name="Sawabe T."/>
            <person name="Meirelles P."/>
            <person name="Feng G."/>
            <person name="Sayaka M."/>
            <person name="Hattori M."/>
            <person name="Ohkuma M."/>
        </authorList>
    </citation>
    <scope>NUCLEOTIDE SEQUENCE [LARGE SCALE GENOMIC DNA]</scope>
    <source>
        <strain evidence="2">JCM 19231</strain>
    </source>
</reference>
<evidence type="ECO:0000313" key="1">
    <source>
        <dbReference type="EMBL" id="GAM59616.1"/>
    </source>
</evidence>
<keyword evidence="2" id="KW-1185">Reference proteome</keyword>
<dbReference type="AlphaFoldDB" id="A0A0B8P070"/>
<proteinExistence type="predicted"/>
<dbReference type="Proteomes" id="UP000031671">
    <property type="component" value="Unassembled WGS sequence"/>
</dbReference>
<comment type="caution">
    <text evidence="1">The sequence shown here is derived from an EMBL/GenBank/DDBJ whole genome shotgun (WGS) entry which is preliminary data.</text>
</comment>
<protein>
    <submittedName>
        <fullName evidence="1">Uncharacterized protein</fullName>
    </submittedName>
</protein>
<gene>
    <name evidence="1" type="ORF">JCM19231_1603</name>
</gene>
<name>A0A0B8P070_9VIBR</name>
<organism evidence="1 2">
    <name type="scientific">Vibrio ishigakensis</name>
    <dbReference type="NCBI Taxonomy" id="1481914"/>
    <lineage>
        <taxon>Bacteria</taxon>
        <taxon>Pseudomonadati</taxon>
        <taxon>Pseudomonadota</taxon>
        <taxon>Gammaproteobacteria</taxon>
        <taxon>Vibrionales</taxon>
        <taxon>Vibrionaceae</taxon>
        <taxon>Vibrio</taxon>
    </lineage>
</organism>
<reference evidence="1 2" key="1">
    <citation type="submission" date="2015-01" db="EMBL/GenBank/DDBJ databases">
        <title>Vibrio sp. C1 JCM 19231 whole genome shotgun sequence.</title>
        <authorList>
            <person name="Sawabe T."/>
            <person name="Meirelles P."/>
            <person name="Feng G."/>
            <person name="Sayaka M."/>
            <person name="Hattori M."/>
            <person name="Ohkuma M."/>
        </authorList>
    </citation>
    <scope>NUCLEOTIDE SEQUENCE [LARGE SCALE GENOMIC DNA]</scope>
    <source>
        <strain evidence="2">JCM 19231</strain>
    </source>
</reference>
<evidence type="ECO:0000313" key="2">
    <source>
        <dbReference type="Proteomes" id="UP000031671"/>
    </source>
</evidence>